<name>A0A8D9CAD3_9VIRU</name>
<feature type="region of interest" description="Disordered" evidence="1">
    <location>
        <begin position="1"/>
        <end position="32"/>
    </location>
</feature>
<dbReference type="InterPro" id="IPR027417">
    <property type="entry name" value="P-loop_NTPase"/>
</dbReference>
<accession>A0A8D9CAD3</accession>
<dbReference type="SUPFAM" id="SSF52540">
    <property type="entry name" value="P-loop containing nucleoside triphosphate hydrolases"/>
    <property type="match status" value="1"/>
</dbReference>
<evidence type="ECO:0000256" key="1">
    <source>
        <dbReference type="SAM" id="MobiDB-lite"/>
    </source>
</evidence>
<dbReference type="Gene3D" id="3.40.50.300">
    <property type="entry name" value="P-loop containing nucleotide triphosphate hydrolases"/>
    <property type="match status" value="1"/>
</dbReference>
<dbReference type="EMBL" id="OU342829">
    <property type="protein sequence ID" value="CAG7581020.1"/>
    <property type="molecule type" value="Genomic_DNA"/>
</dbReference>
<reference evidence="2" key="1">
    <citation type="submission" date="2021-06" db="EMBL/GenBank/DDBJ databases">
        <authorList>
            <person name="Gannon L."/>
            <person name="Redgwell R T."/>
            <person name="Michniewski S."/>
            <person name="Harrison D C."/>
            <person name="Millard A."/>
        </authorList>
    </citation>
    <scope>NUCLEOTIDE SEQUENCE</scope>
</reference>
<evidence type="ECO:0000313" key="2">
    <source>
        <dbReference type="EMBL" id="CAG7581020.1"/>
    </source>
</evidence>
<proteinExistence type="predicted"/>
<gene>
    <name evidence="2" type="ORF">SLAVMIC_00635</name>
</gene>
<protein>
    <submittedName>
        <fullName evidence="2">Putative 36.7 kDa protein</fullName>
    </submittedName>
</protein>
<feature type="compositionally biased region" description="Basic and acidic residues" evidence="1">
    <location>
        <begin position="11"/>
        <end position="32"/>
    </location>
</feature>
<sequence length="297" mass="34091">MFESSNQINRMKKDETKEKVGETTTKTEETVNTEVPKKDEATVTLEVIPDVIPKVTQEVVDEKLTYDINTRFEFLEKLTKMVAKKKTESLIVTGEGGLGKTFTVEKVVKKSLKSKKIHIVKGYSTPRALYNILYDNNGKLIVFDDCDSILENNVSLNILKSALDSYDTRQITWATQMRKGDMYPQTFIFRGQIIFISNKKRTKINQAIASRSMVVDLSMTKDEKIERMKAVLKKVLPKVSMKAKKQSISLIEKHKEEIVDLNFRTLIKVAKIRDSYPKKWEELATYAMFEGNDLEAI</sequence>
<organism evidence="2">
    <name type="scientific">uncultured marine phage</name>
    <dbReference type="NCBI Taxonomy" id="707152"/>
    <lineage>
        <taxon>Viruses</taxon>
        <taxon>environmental samples</taxon>
    </lineage>
</organism>